<gene>
    <name evidence="3" type="ORF">ABXL37_18300</name>
</gene>
<keyword evidence="4" id="KW-1185">Reference proteome</keyword>
<evidence type="ECO:0000259" key="2">
    <source>
        <dbReference type="Pfam" id="PF12728"/>
    </source>
</evidence>
<name>A0ABV2CAS0_9BURK</name>
<sequence>MPYVPKTAKAGAVTLTGRDVVLSEDLLDLLADRIASRVAARLRERAPTPLATHRHEQPDTVAPAAPTLRPDRLYRIAEASKMLGVCKATVYNLARDGRLEVVKIGARASGVTGKSLIALIERNRGA</sequence>
<dbReference type="InterPro" id="IPR041657">
    <property type="entry name" value="HTH_17"/>
</dbReference>
<dbReference type="EMBL" id="JBEWCH010000011">
    <property type="protein sequence ID" value="MET1476212.1"/>
    <property type="molecule type" value="Genomic_DNA"/>
</dbReference>
<feature type="domain" description="Helix-turn-helix" evidence="2">
    <location>
        <begin position="73"/>
        <end position="123"/>
    </location>
</feature>
<evidence type="ECO:0000313" key="3">
    <source>
        <dbReference type="EMBL" id="MET1476212.1"/>
    </source>
</evidence>
<dbReference type="Proteomes" id="UP001548587">
    <property type="component" value="Unassembled WGS sequence"/>
</dbReference>
<dbReference type="RefSeq" id="WP_348522271.1">
    <property type="nucleotide sequence ID" value="NZ_JBEWCH010000011.1"/>
</dbReference>
<accession>A0ABV2CAS0</accession>
<comment type="caution">
    <text evidence="3">The sequence shown here is derived from an EMBL/GenBank/DDBJ whole genome shotgun (WGS) entry which is preliminary data.</text>
</comment>
<protein>
    <submittedName>
        <fullName evidence="3">Helix-turn-helix domain-containing protein</fullName>
    </submittedName>
</protein>
<feature type="region of interest" description="Disordered" evidence="1">
    <location>
        <begin position="45"/>
        <end position="65"/>
    </location>
</feature>
<reference evidence="3 4" key="1">
    <citation type="submission" date="2024-06" db="EMBL/GenBank/DDBJ databases">
        <title>Burkholderia sola in Mexico.</title>
        <authorList>
            <person name="Estrada P."/>
        </authorList>
    </citation>
    <scope>NUCLEOTIDE SEQUENCE [LARGE SCALE GENOMIC DNA]</scope>
    <source>
        <strain evidence="3 4">CpTa8-5</strain>
    </source>
</reference>
<dbReference type="Pfam" id="PF12728">
    <property type="entry name" value="HTH_17"/>
    <property type="match status" value="1"/>
</dbReference>
<evidence type="ECO:0000256" key="1">
    <source>
        <dbReference type="SAM" id="MobiDB-lite"/>
    </source>
</evidence>
<evidence type="ECO:0000313" key="4">
    <source>
        <dbReference type="Proteomes" id="UP001548587"/>
    </source>
</evidence>
<proteinExistence type="predicted"/>
<organism evidence="3 4">
    <name type="scientific">Burkholderia sola</name>
    <dbReference type="NCBI Taxonomy" id="2843302"/>
    <lineage>
        <taxon>Bacteria</taxon>
        <taxon>Pseudomonadati</taxon>
        <taxon>Pseudomonadota</taxon>
        <taxon>Betaproteobacteria</taxon>
        <taxon>Burkholderiales</taxon>
        <taxon>Burkholderiaceae</taxon>
        <taxon>Burkholderia</taxon>
        <taxon>Burkholderia cepacia complex</taxon>
    </lineage>
</organism>